<dbReference type="AlphaFoldDB" id="A0AAV4E123"/>
<feature type="domain" description="Nanos-type" evidence="9">
    <location>
        <begin position="133"/>
        <end position="166"/>
    </location>
</feature>
<accession>A0AAV4E123</accession>
<evidence type="ECO:0000256" key="5">
    <source>
        <dbReference type="ARBA" id="ARBA00022833"/>
    </source>
</evidence>
<comment type="caution">
    <text evidence="10">The sequence shown here is derived from an EMBL/GenBank/DDBJ whole genome shotgun (WGS) entry which is preliminary data.</text>
</comment>
<comment type="similarity">
    <text evidence="8">Belongs to the nanos family.</text>
</comment>
<evidence type="ECO:0000256" key="6">
    <source>
        <dbReference type="ARBA" id="ARBA00022845"/>
    </source>
</evidence>
<dbReference type="PANTHER" id="PTHR12887">
    <property type="entry name" value="NANOS PROTEIN"/>
    <property type="match status" value="1"/>
</dbReference>
<dbReference type="Gene3D" id="4.10.60.30">
    <property type="entry name" value="Nanos, RNA-binding domain"/>
    <property type="match status" value="1"/>
</dbReference>
<evidence type="ECO:0000256" key="1">
    <source>
        <dbReference type="ARBA" id="ARBA00004496"/>
    </source>
</evidence>
<dbReference type="InterPro" id="IPR038129">
    <property type="entry name" value="Nanos_sf"/>
</dbReference>
<comment type="subcellular location">
    <subcellularLocation>
        <location evidence="1">Cytoplasm</location>
    </subcellularLocation>
</comment>
<dbReference type="PROSITE" id="PS51522">
    <property type="entry name" value="ZF_NANOS"/>
    <property type="match status" value="1"/>
</dbReference>
<keyword evidence="6 8" id="KW-0810">Translation regulation</keyword>
<keyword evidence="5" id="KW-0862">Zinc</keyword>
<keyword evidence="11" id="KW-1185">Reference proteome</keyword>
<dbReference type="EMBL" id="BLXT01008609">
    <property type="protein sequence ID" value="GFO50292.1"/>
    <property type="molecule type" value="Genomic_DNA"/>
</dbReference>
<proteinExistence type="inferred from homology"/>
<keyword evidence="2" id="KW-0963">Cytoplasm</keyword>
<evidence type="ECO:0000313" key="11">
    <source>
        <dbReference type="Proteomes" id="UP000735302"/>
    </source>
</evidence>
<evidence type="ECO:0000256" key="4">
    <source>
        <dbReference type="ARBA" id="ARBA00022771"/>
    </source>
</evidence>
<dbReference type="InterPro" id="IPR024161">
    <property type="entry name" value="Znf_nanos-typ"/>
</dbReference>
<dbReference type="GO" id="GO:0005737">
    <property type="term" value="C:cytoplasm"/>
    <property type="evidence" value="ECO:0007669"/>
    <property type="project" value="UniProtKB-SubCell"/>
</dbReference>
<evidence type="ECO:0000256" key="8">
    <source>
        <dbReference type="PROSITE-ProRule" id="PRU00855"/>
    </source>
</evidence>
<dbReference type="GO" id="GO:0006417">
    <property type="term" value="P:regulation of translation"/>
    <property type="evidence" value="ECO:0007669"/>
    <property type="project" value="UniProtKB-UniRule"/>
</dbReference>
<dbReference type="GO" id="GO:0008270">
    <property type="term" value="F:zinc ion binding"/>
    <property type="evidence" value="ECO:0007669"/>
    <property type="project" value="UniProtKB-KW"/>
</dbReference>
<evidence type="ECO:0000256" key="2">
    <source>
        <dbReference type="ARBA" id="ARBA00022490"/>
    </source>
</evidence>
<evidence type="ECO:0000256" key="3">
    <source>
        <dbReference type="ARBA" id="ARBA00022723"/>
    </source>
</evidence>
<gene>
    <name evidence="10" type="ORF">PoB_007679700</name>
</gene>
<keyword evidence="4 8" id="KW-0863">Zinc-finger</keyword>
<dbReference type="GO" id="GO:0003723">
    <property type="term" value="F:RNA binding"/>
    <property type="evidence" value="ECO:0007669"/>
    <property type="project" value="UniProtKB-UniRule"/>
</dbReference>
<evidence type="ECO:0000259" key="9">
    <source>
        <dbReference type="PROSITE" id="PS51522"/>
    </source>
</evidence>
<protein>
    <submittedName>
        <fullName evidence="10">Nanos-like protein</fullName>
    </submittedName>
</protein>
<evidence type="ECO:0000256" key="7">
    <source>
        <dbReference type="ARBA" id="ARBA00022884"/>
    </source>
</evidence>
<dbReference type="Proteomes" id="UP000735302">
    <property type="component" value="Unassembled WGS sequence"/>
</dbReference>
<keyword evidence="3" id="KW-0479">Metal-binding</keyword>
<sequence>MYCHDEVKASHFVQPVKLAQTMFVNPQQYEMVLNHGHGWDDEKKRALSWRSGYPTDPDTVSRLRYEYKMDMKAIWAEFEENGITKDLDDMDHLMIKSRRKKSTPAQDNDSMVKAIEKIRRILVNMKPLSGRKFCVFCKNNKEQPSVFNTHVVKNEKGEVTCPILNK</sequence>
<dbReference type="InterPro" id="IPR008705">
    <property type="entry name" value="Nanos/Xcar2"/>
</dbReference>
<organism evidence="10 11">
    <name type="scientific">Plakobranchus ocellatus</name>
    <dbReference type="NCBI Taxonomy" id="259542"/>
    <lineage>
        <taxon>Eukaryota</taxon>
        <taxon>Metazoa</taxon>
        <taxon>Spiralia</taxon>
        <taxon>Lophotrochozoa</taxon>
        <taxon>Mollusca</taxon>
        <taxon>Gastropoda</taxon>
        <taxon>Heterobranchia</taxon>
        <taxon>Euthyneura</taxon>
        <taxon>Panpulmonata</taxon>
        <taxon>Sacoglossa</taxon>
        <taxon>Placobranchoidea</taxon>
        <taxon>Plakobranchidae</taxon>
        <taxon>Plakobranchus</taxon>
    </lineage>
</organism>
<name>A0AAV4E123_9GAST</name>
<evidence type="ECO:0000313" key="10">
    <source>
        <dbReference type="EMBL" id="GFO50292.1"/>
    </source>
</evidence>
<dbReference type="Pfam" id="PF05741">
    <property type="entry name" value="zf-nanos"/>
    <property type="match status" value="1"/>
</dbReference>
<reference evidence="10 11" key="1">
    <citation type="journal article" date="2021" name="Elife">
        <title>Chloroplast acquisition without the gene transfer in kleptoplastic sea slugs, Plakobranchus ocellatus.</title>
        <authorList>
            <person name="Maeda T."/>
            <person name="Takahashi S."/>
            <person name="Yoshida T."/>
            <person name="Shimamura S."/>
            <person name="Takaki Y."/>
            <person name="Nagai Y."/>
            <person name="Toyoda A."/>
            <person name="Suzuki Y."/>
            <person name="Arimoto A."/>
            <person name="Ishii H."/>
            <person name="Satoh N."/>
            <person name="Nishiyama T."/>
            <person name="Hasebe M."/>
            <person name="Maruyama T."/>
            <person name="Minagawa J."/>
            <person name="Obokata J."/>
            <person name="Shigenobu S."/>
        </authorList>
    </citation>
    <scope>NUCLEOTIDE SEQUENCE [LARGE SCALE GENOMIC DNA]</scope>
</reference>
<keyword evidence="7 8" id="KW-0694">RNA-binding</keyword>